<evidence type="ECO:0000256" key="7">
    <source>
        <dbReference type="ARBA" id="ARBA00023242"/>
    </source>
</evidence>
<evidence type="ECO:0000256" key="5">
    <source>
        <dbReference type="ARBA" id="ARBA00023125"/>
    </source>
</evidence>
<dbReference type="AlphaFoldDB" id="A0A0L0MZ04"/>
<evidence type="ECO:0000256" key="2">
    <source>
        <dbReference type="ARBA" id="ARBA00022723"/>
    </source>
</evidence>
<feature type="region of interest" description="Disordered" evidence="8">
    <location>
        <begin position="1"/>
        <end position="25"/>
    </location>
</feature>
<evidence type="ECO:0000256" key="3">
    <source>
        <dbReference type="ARBA" id="ARBA00022833"/>
    </source>
</evidence>
<keyword evidence="7" id="KW-0539">Nucleus</keyword>
<evidence type="ECO:0000259" key="9">
    <source>
        <dbReference type="PROSITE" id="PS50048"/>
    </source>
</evidence>
<proteinExistence type="predicted"/>
<dbReference type="STRING" id="1163406.A0A0L0MZ04"/>
<organism evidence="10 11">
    <name type="scientific">Tolypocladium ophioglossoides (strain CBS 100239)</name>
    <name type="common">Snaketongue truffleclub</name>
    <name type="synonym">Elaphocordyceps ophioglossoides</name>
    <dbReference type="NCBI Taxonomy" id="1163406"/>
    <lineage>
        <taxon>Eukaryota</taxon>
        <taxon>Fungi</taxon>
        <taxon>Dikarya</taxon>
        <taxon>Ascomycota</taxon>
        <taxon>Pezizomycotina</taxon>
        <taxon>Sordariomycetes</taxon>
        <taxon>Hypocreomycetidae</taxon>
        <taxon>Hypocreales</taxon>
        <taxon>Ophiocordycipitaceae</taxon>
        <taxon>Tolypocladium</taxon>
    </lineage>
</organism>
<dbReference type="PANTHER" id="PTHR47782:SF1">
    <property type="entry name" value="PYRIMIDINE PATHWAY REGULATORY PROTEIN 1"/>
    <property type="match status" value="1"/>
</dbReference>
<gene>
    <name evidence="10" type="ORF">TOPH_08376</name>
</gene>
<evidence type="ECO:0000313" key="11">
    <source>
        <dbReference type="Proteomes" id="UP000036947"/>
    </source>
</evidence>
<dbReference type="OrthoDB" id="189997at2759"/>
<comment type="caution">
    <text evidence="10">The sequence shown here is derived from an EMBL/GenBank/DDBJ whole genome shotgun (WGS) entry which is preliminary data.</text>
</comment>
<protein>
    <submittedName>
        <fullName evidence="10">Positive regulator of purine utilization</fullName>
    </submittedName>
</protein>
<evidence type="ECO:0000256" key="1">
    <source>
        <dbReference type="ARBA" id="ARBA00004123"/>
    </source>
</evidence>
<dbReference type="PANTHER" id="PTHR47782">
    <property type="entry name" value="ZN(II)2CYS6 TRANSCRIPTION FACTOR (EUROFUNG)-RELATED"/>
    <property type="match status" value="1"/>
</dbReference>
<dbReference type="SMART" id="SM00066">
    <property type="entry name" value="GAL4"/>
    <property type="match status" value="1"/>
</dbReference>
<evidence type="ECO:0000256" key="6">
    <source>
        <dbReference type="ARBA" id="ARBA00023163"/>
    </source>
</evidence>
<dbReference type="Proteomes" id="UP000036947">
    <property type="component" value="Unassembled WGS sequence"/>
</dbReference>
<keyword evidence="11" id="KW-1185">Reference proteome</keyword>
<keyword evidence="3" id="KW-0862">Zinc</keyword>
<dbReference type="CDD" id="cd12148">
    <property type="entry name" value="fungal_TF_MHR"/>
    <property type="match status" value="1"/>
</dbReference>
<dbReference type="GO" id="GO:0008270">
    <property type="term" value="F:zinc ion binding"/>
    <property type="evidence" value="ECO:0007669"/>
    <property type="project" value="InterPro"/>
</dbReference>
<dbReference type="InterPro" id="IPR036864">
    <property type="entry name" value="Zn2-C6_fun-type_DNA-bd_sf"/>
</dbReference>
<feature type="compositionally biased region" description="Polar residues" evidence="8">
    <location>
        <begin position="1"/>
        <end position="23"/>
    </location>
</feature>
<feature type="domain" description="Zn(2)-C6 fungal-type" evidence="9">
    <location>
        <begin position="33"/>
        <end position="61"/>
    </location>
</feature>
<dbReference type="GO" id="GO:0045944">
    <property type="term" value="P:positive regulation of transcription by RNA polymerase II"/>
    <property type="evidence" value="ECO:0007669"/>
    <property type="project" value="TreeGrafter"/>
</dbReference>
<dbReference type="CDD" id="cd14653">
    <property type="entry name" value="ZIP_Gal4p-like"/>
    <property type="match status" value="1"/>
</dbReference>
<dbReference type="InterPro" id="IPR001138">
    <property type="entry name" value="Zn2Cys6_DnaBD"/>
</dbReference>
<dbReference type="InterPro" id="IPR052202">
    <property type="entry name" value="Yeast_MetPath_Reg"/>
</dbReference>
<comment type="subcellular location">
    <subcellularLocation>
        <location evidence="1">Nucleus</location>
    </subcellularLocation>
</comment>
<evidence type="ECO:0000256" key="4">
    <source>
        <dbReference type="ARBA" id="ARBA00023015"/>
    </source>
</evidence>
<evidence type="ECO:0000256" key="8">
    <source>
        <dbReference type="SAM" id="MobiDB-lite"/>
    </source>
</evidence>
<keyword evidence="5" id="KW-0238">DNA-binding</keyword>
<dbReference type="GO" id="GO:0005634">
    <property type="term" value="C:nucleus"/>
    <property type="evidence" value="ECO:0007669"/>
    <property type="project" value="UniProtKB-SubCell"/>
</dbReference>
<keyword evidence="6" id="KW-0804">Transcription</keyword>
<keyword evidence="2" id="KW-0479">Metal-binding</keyword>
<dbReference type="SUPFAM" id="SSF57701">
    <property type="entry name" value="Zn2/Cys6 DNA-binding domain"/>
    <property type="match status" value="1"/>
</dbReference>
<dbReference type="Gene3D" id="4.10.240.10">
    <property type="entry name" value="Zn(2)-C6 fungal-type DNA-binding domain"/>
    <property type="match status" value="1"/>
</dbReference>
<evidence type="ECO:0000313" key="10">
    <source>
        <dbReference type="EMBL" id="KND87014.1"/>
    </source>
</evidence>
<dbReference type="CDD" id="cd00067">
    <property type="entry name" value="GAL4"/>
    <property type="match status" value="1"/>
</dbReference>
<dbReference type="Pfam" id="PF00172">
    <property type="entry name" value="Zn_clus"/>
    <property type="match status" value="1"/>
</dbReference>
<dbReference type="EMBL" id="LFRF01000044">
    <property type="protein sequence ID" value="KND87014.1"/>
    <property type="molecule type" value="Genomic_DNA"/>
</dbReference>
<sequence>MAGSEIGSQTPAQTPSRGRQPNSRRQLPRLRLACLRCQRRKIRCDGELPTCKNCRNAGASCADGESARLRELPRAYIAGLKERISWLEDLVRSRCPDVDLSQGPACDGGDQNATSSVNLLCDTLDNRQAIQPTVFNPRATVLGDASAVGSRPHGSRPLHQPAGGANVLSHEVGLVSLGTSLDPRYIGPSSAYFLARVMLTMPLRHDTAVSLPLREATLPDELVEAVQGPLPLPRKEMAMQLCDAYFEAIHPQYPALLHQPALINMLHELYEPDDADPVSSFQVYMVLAIGSAVLSSRLRTRLPGESY</sequence>
<accession>A0A0L0MZ04</accession>
<keyword evidence="4" id="KW-0805">Transcription regulation</keyword>
<dbReference type="PROSITE" id="PS50048">
    <property type="entry name" value="ZN2_CY6_FUNGAL_2"/>
    <property type="match status" value="1"/>
</dbReference>
<reference evidence="10 11" key="1">
    <citation type="journal article" date="2015" name="BMC Genomics">
        <title>The genome of the truffle-parasite Tolypocladium ophioglossoides and the evolution of antifungal peptaibiotics.</title>
        <authorList>
            <person name="Quandt C.A."/>
            <person name="Bushley K.E."/>
            <person name="Spatafora J.W."/>
        </authorList>
    </citation>
    <scope>NUCLEOTIDE SEQUENCE [LARGE SCALE GENOMIC DNA]</scope>
    <source>
        <strain evidence="10 11">CBS 100239</strain>
    </source>
</reference>
<name>A0A0L0MZ04_TOLOC</name>
<dbReference type="GO" id="GO:0000981">
    <property type="term" value="F:DNA-binding transcription factor activity, RNA polymerase II-specific"/>
    <property type="evidence" value="ECO:0007669"/>
    <property type="project" value="InterPro"/>
</dbReference>
<dbReference type="GO" id="GO:0043565">
    <property type="term" value="F:sequence-specific DNA binding"/>
    <property type="evidence" value="ECO:0007669"/>
    <property type="project" value="TreeGrafter"/>
</dbReference>